<feature type="domain" description="Polysaccharide export protein N-terminal" evidence="2">
    <location>
        <begin position="92"/>
        <end position="165"/>
    </location>
</feature>
<evidence type="ECO:0000313" key="4">
    <source>
        <dbReference type="Proteomes" id="UP000199423"/>
    </source>
</evidence>
<keyword evidence="1" id="KW-0732">Signal</keyword>
<dbReference type="GO" id="GO:0015159">
    <property type="term" value="F:polysaccharide transmembrane transporter activity"/>
    <property type="evidence" value="ECO:0007669"/>
    <property type="project" value="InterPro"/>
</dbReference>
<dbReference type="Gene3D" id="3.30.1950.10">
    <property type="entry name" value="wza like domain"/>
    <property type="match status" value="1"/>
</dbReference>
<proteinExistence type="predicted"/>
<sequence length="275" mass="29137">MFVASCRFSSPLKPETARRIGPVLIASVFTALLSGCGATLPEGQLTPIETSSSSNAQKVGRVETASLRTSPDEKFAVTKAADVMTSASVAGASGYKIGPQDVLDISVFKVPELSKSLQVADSGNINLPLVGEMPAAGRTPEELEADLTRQLGRKYLQSPQVTVYVKEYNSQRITVEGAVKKPGVYPFRGKGSLLQYLAMAEGLDSLSSDSTVLVFRQISGKRAAAKFDISQIRAGKEDDPAVQSGDVIVAGTSATKETFNTIMKVLPLAAVFTFL</sequence>
<dbReference type="OrthoDB" id="8410640at2"/>
<evidence type="ECO:0000259" key="2">
    <source>
        <dbReference type="Pfam" id="PF02563"/>
    </source>
</evidence>
<gene>
    <name evidence="3" type="ORF">SAMN04488557_1714</name>
</gene>
<dbReference type="InterPro" id="IPR049712">
    <property type="entry name" value="Poly_export"/>
</dbReference>
<name>A0A1I7NDI9_9HYPH</name>
<evidence type="ECO:0000313" key="3">
    <source>
        <dbReference type="EMBL" id="SFV32755.1"/>
    </source>
</evidence>
<evidence type="ECO:0000256" key="1">
    <source>
        <dbReference type="ARBA" id="ARBA00022729"/>
    </source>
</evidence>
<dbReference type="PANTHER" id="PTHR33619">
    <property type="entry name" value="POLYSACCHARIDE EXPORT PROTEIN GFCE-RELATED"/>
    <property type="match status" value="1"/>
</dbReference>
<dbReference type="AlphaFoldDB" id="A0A1I7NDI9"/>
<organism evidence="3 4">
    <name type="scientific">Hyphomicrobium facile</name>
    <dbReference type="NCBI Taxonomy" id="51670"/>
    <lineage>
        <taxon>Bacteria</taxon>
        <taxon>Pseudomonadati</taxon>
        <taxon>Pseudomonadota</taxon>
        <taxon>Alphaproteobacteria</taxon>
        <taxon>Hyphomicrobiales</taxon>
        <taxon>Hyphomicrobiaceae</taxon>
        <taxon>Hyphomicrobium</taxon>
    </lineage>
</organism>
<dbReference type="STRING" id="51670.SAMN04488557_1714"/>
<dbReference type="Pfam" id="PF02563">
    <property type="entry name" value="Poly_export"/>
    <property type="match status" value="1"/>
</dbReference>
<dbReference type="EMBL" id="FPCH01000002">
    <property type="protein sequence ID" value="SFV32755.1"/>
    <property type="molecule type" value="Genomic_DNA"/>
</dbReference>
<dbReference type="Proteomes" id="UP000199423">
    <property type="component" value="Unassembled WGS sequence"/>
</dbReference>
<accession>A0A1I7NDI9</accession>
<keyword evidence="4" id="KW-1185">Reference proteome</keyword>
<protein>
    <submittedName>
        <fullName evidence="3">Polysaccharide export outer membrane protein</fullName>
    </submittedName>
</protein>
<dbReference type="InterPro" id="IPR003715">
    <property type="entry name" value="Poly_export_N"/>
</dbReference>
<reference evidence="4" key="1">
    <citation type="submission" date="2016-10" db="EMBL/GenBank/DDBJ databases">
        <authorList>
            <person name="Varghese N."/>
            <person name="Submissions S."/>
        </authorList>
    </citation>
    <scope>NUCLEOTIDE SEQUENCE [LARGE SCALE GENOMIC DNA]</scope>
    <source>
        <strain evidence="4">DSM 1565</strain>
    </source>
</reference>
<dbReference type="PANTHER" id="PTHR33619:SF3">
    <property type="entry name" value="POLYSACCHARIDE EXPORT PROTEIN GFCE-RELATED"/>
    <property type="match status" value="1"/>
</dbReference>